<dbReference type="InterPro" id="IPR038731">
    <property type="entry name" value="RgtA/B/C-like"/>
</dbReference>
<keyword evidence="6 9" id="KW-1133">Transmembrane helix</keyword>
<feature type="transmembrane region" description="Helical" evidence="9">
    <location>
        <begin position="155"/>
        <end position="178"/>
    </location>
</feature>
<comment type="subcellular location">
    <subcellularLocation>
        <location evidence="1">Cell membrane</location>
        <topology evidence="1">Multi-pass membrane protein</topology>
    </subcellularLocation>
</comment>
<feature type="region of interest" description="Disordered" evidence="8">
    <location>
        <begin position="1"/>
        <end position="30"/>
    </location>
</feature>
<feature type="transmembrane region" description="Helical" evidence="9">
    <location>
        <begin position="389"/>
        <end position="407"/>
    </location>
</feature>
<comment type="caution">
    <text evidence="12">The sequence shown here is derived from an EMBL/GenBank/DDBJ whole genome shotgun (WGS) entry which is preliminary data.</text>
</comment>
<dbReference type="Pfam" id="PF13231">
    <property type="entry name" value="PMT_2"/>
    <property type="match status" value="1"/>
</dbReference>
<dbReference type="GO" id="GO:0016757">
    <property type="term" value="F:glycosyltransferase activity"/>
    <property type="evidence" value="ECO:0007669"/>
    <property type="project" value="UniProtKB-KW"/>
</dbReference>
<dbReference type="InterPro" id="IPR050297">
    <property type="entry name" value="LipidA_mod_glycosyltrf_83"/>
</dbReference>
<keyword evidence="7 9" id="KW-0472">Membrane</keyword>
<feature type="domain" description="Glycosyltransferase RgtA/B/C/D-like" evidence="10">
    <location>
        <begin position="110"/>
        <end position="265"/>
    </location>
</feature>
<feature type="compositionally biased region" description="Gly residues" evidence="8">
    <location>
        <begin position="521"/>
        <end position="539"/>
    </location>
</feature>
<dbReference type="InterPro" id="IPR056785">
    <property type="entry name" value="YkcA/B-like_C"/>
</dbReference>
<feature type="transmembrane region" description="Helical" evidence="9">
    <location>
        <begin position="51"/>
        <end position="70"/>
    </location>
</feature>
<feature type="transmembrane region" description="Helical" evidence="9">
    <location>
        <begin position="443"/>
        <end position="466"/>
    </location>
</feature>
<feature type="transmembrane region" description="Helical" evidence="9">
    <location>
        <begin position="419"/>
        <end position="437"/>
    </location>
</feature>
<dbReference type="Pfam" id="PF24878">
    <property type="entry name" value="YkcB_C"/>
    <property type="match status" value="1"/>
</dbReference>
<evidence type="ECO:0000256" key="9">
    <source>
        <dbReference type="SAM" id="Phobius"/>
    </source>
</evidence>
<proteinExistence type="predicted"/>
<feature type="transmembrane region" description="Helical" evidence="9">
    <location>
        <begin position="364"/>
        <end position="383"/>
    </location>
</feature>
<dbReference type="Proteomes" id="UP001589748">
    <property type="component" value="Unassembled WGS sequence"/>
</dbReference>
<evidence type="ECO:0000259" key="10">
    <source>
        <dbReference type="Pfam" id="PF13231"/>
    </source>
</evidence>
<keyword evidence="13" id="KW-1185">Reference proteome</keyword>
<feature type="domain" description="Putative mannosyltransferase YkcA/B-like C-terminal" evidence="11">
    <location>
        <begin position="588"/>
        <end position="677"/>
    </location>
</feature>
<evidence type="ECO:0000313" key="12">
    <source>
        <dbReference type="EMBL" id="MFB9377839.1"/>
    </source>
</evidence>
<dbReference type="PANTHER" id="PTHR33908">
    <property type="entry name" value="MANNOSYLTRANSFERASE YKCB-RELATED"/>
    <property type="match status" value="1"/>
</dbReference>
<dbReference type="PANTHER" id="PTHR33908:SF3">
    <property type="entry name" value="UNDECAPRENYL PHOSPHATE-ALPHA-4-AMINO-4-DEOXY-L-ARABINOSE ARABINOSYL TRANSFERASE"/>
    <property type="match status" value="1"/>
</dbReference>
<evidence type="ECO:0000256" key="7">
    <source>
        <dbReference type="ARBA" id="ARBA00023136"/>
    </source>
</evidence>
<keyword evidence="3 12" id="KW-0328">Glycosyltransferase</keyword>
<gene>
    <name evidence="12" type="ORF">ACFFVI_12760</name>
</gene>
<evidence type="ECO:0000256" key="5">
    <source>
        <dbReference type="ARBA" id="ARBA00022692"/>
    </source>
</evidence>
<feature type="region of interest" description="Disordered" evidence="8">
    <location>
        <begin position="521"/>
        <end position="540"/>
    </location>
</feature>
<dbReference type="RefSeq" id="WP_380137796.1">
    <property type="nucleotide sequence ID" value="NZ_JBHLUI010000008.1"/>
</dbReference>
<evidence type="ECO:0000256" key="4">
    <source>
        <dbReference type="ARBA" id="ARBA00022679"/>
    </source>
</evidence>
<accession>A0ABV5LUR2</accession>
<feature type="transmembrane region" description="Helical" evidence="9">
    <location>
        <begin position="331"/>
        <end position="352"/>
    </location>
</feature>
<evidence type="ECO:0000256" key="2">
    <source>
        <dbReference type="ARBA" id="ARBA00022475"/>
    </source>
</evidence>
<evidence type="ECO:0000256" key="8">
    <source>
        <dbReference type="SAM" id="MobiDB-lite"/>
    </source>
</evidence>
<protein>
    <submittedName>
        <fullName evidence="12">Glycosyltransferase family 39 protein</fullName>
        <ecNumber evidence="12">2.4.-.-</ecNumber>
    </submittedName>
</protein>
<feature type="transmembrane region" description="Helical" evidence="9">
    <location>
        <begin position="185"/>
        <end position="203"/>
    </location>
</feature>
<sequence>MSATHSAVTRPPGRPRPGDQDPGSAETGRRVFGGFRGFRRFRVFRGTDDPAWYRPAVLALLAGTAALYLVGLSASGWANAFYSAAAQAGSVSWEAFFFGSSDAANSITVDKPPLALWLMALSVRAFGLSSFSILLPQALLGVTGVGILTASVRRSAGPVAGLLAGVVLASTPVATLMFRFNNPDALLVTLMVGAAAAVLRSLRTGRARWFVLAGVLLGLGFLTKQLQVFLVVPGLALTYLWAAPHPLGRRLRHVVLGGSAMVAAAGWWIALVELVPAANRPWIGGSQDNSILELTLGYNGFGRLTGDETGSVGAGSNWGETGLLRMFGGEFGAQASWLLPAALVLLVVGLRLRGRAPRTDGRRAAYLVWGGWTLVTGLTFSLMSGIIHPYYAVALAPGIAALVGTGASDLYRSGRRWSLPVLAGVVLGSTVWAFLLMGRSADFLPWLRGLVLTVGLLATGSLLAGMLRSPVLGLTGRALRRTGATLGLVAALTGPVAWSVQTAATPHSGAIVSAGPASSGSGFGGPGGGTRGGAGGAPGGTARAATGGMFTGGTGAMTPGGMPGGMSGGMRGGMGGLLDTVTPSAAVVETLGADADSYDWVAATIGSNNAAGYQLAMERPVMAVGGFNGTDPSPTLARFQQLVAEGRVHYWIAATTMASTDTGGSDASVQIQEWVEQTFPASTVDGTTVYDLSSG</sequence>
<evidence type="ECO:0000256" key="6">
    <source>
        <dbReference type="ARBA" id="ARBA00022989"/>
    </source>
</evidence>
<evidence type="ECO:0000313" key="13">
    <source>
        <dbReference type="Proteomes" id="UP001589748"/>
    </source>
</evidence>
<reference evidence="12 13" key="1">
    <citation type="submission" date="2024-09" db="EMBL/GenBank/DDBJ databases">
        <authorList>
            <person name="Sun Q."/>
            <person name="Mori K."/>
        </authorList>
    </citation>
    <scope>NUCLEOTIDE SEQUENCE [LARGE SCALE GENOMIC DNA]</scope>
    <source>
        <strain evidence="12 13">TISTR 1856</strain>
    </source>
</reference>
<keyword evidence="4 12" id="KW-0808">Transferase</keyword>
<dbReference type="EMBL" id="JBHMDM010000007">
    <property type="protein sequence ID" value="MFB9377839.1"/>
    <property type="molecule type" value="Genomic_DNA"/>
</dbReference>
<evidence type="ECO:0000256" key="3">
    <source>
        <dbReference type="ARBA" id="ARBA00022676"/>
    </source>
</evidence>
<organism evidence="12 13">
    <name type="scientific">Kineococcus gynurae</name>
    <dbReference type="NCBI Taxonomy" id="452979"/>
    <lineage>
        <taxon>Bacteria</taxon>
        <taxon>Bacillati</taxon>
        <taxon>Actinomycetota</taxon>
        <taxon>Actinomycetes</taxon>
        <taxon>Kineosporiales</taxon>
        <taxon>Kineosporiaceae</taxon>
        <taxon>Kineococcus</taxon>
    </lineage>
</organism>
<evidence type="ECO:0000256" key="1">
    <source>
        <dbReference type="ARBA" id="ARBA00004651"/>
    </source>
</evidence>
<dbReference type="EC" id="2.4.-.-" evidence="12"/>
<name>A0ABV5LUR2_9ACTN</name>
<keyword evidence="5 9" id="KW-0812">Transmembrane</keyword>
<feature type="transmembrane region" description="Helical" evidence="9">
    <location>
        <begin position="209"/>
        <end position="242"/>
    </location>
</feature>
<keyword evidence="2" id="KW-1003">Cell membrane</keyword>
<evidence type="ECO:0000259" key="11">
    <source>
        <dbReference type="Pfam" id="PF24878"/>
    </source>
</evidence>